<sequence>MASVERGDEPRKKWTRAKAPRVRTGCITWCVRNLPTELEFSVTSVFNRKADPVTAKFAISNVTKRFKKPRRCVQHKAKRKDATILVTPRPPPSIYNFTCPADRAHFHHARECTIGGFGVDSYPKFWYKFVLPFAHMVEPVKYALCALGGAHRRFITGHEDGPTSSSALDFELISIQQYNQAILHLKPLMSDSSRANLQTTLICCVIFICISCLPEDLFELPSAY</sequence>
<gene>
    <name evidence="7" type="ORF">FOXG_17506</name>
</gene>
<keyword evidence="2" id="KW-0862">Zinc</keyword>
<evidence type="ECO:0000256" key="1">
    <source>
        <dbReference type="ARBA" id="ARBA00022723"/>
    </source>
</evidence>
<protein>
    <submittedName>
        <fullName evidence="7">Uncharacterized protein</fullName>
    </submittedName>
</protein>
<keyword evidence="6" id="KW-0539">Nucleus</keyword>
<dbReference type="InterPro" id="IPR021858">
    <property type="entry name" value="Fun_TF"/>
</dbReference>
<dbReference type="Pfam" id="PF11951">
    <property type="entry name" value="Fungal_trans_2"/>
    <property type="match status" value="1"/>
</dbReference>
<proteinExistence type="predicted"/>
<evidence type="ECO:0000313" key="7">
    <source>
        <dbReference type="EMBL" id="KNB20445.1"/>
    </source>
</evidence>
<name>A0A0J9WCY6_FUSO4</name>
<keyword evidence="3" id="KW-0805">Transcription regulation</keyword>
<evidence type="ECO:0000256" key="4">
    <source>
        <dbReference type="ARBA" id="ARBA00023125"/>
    </source>
</evidence>
<accession>A0A0J9WCY6</accession>
<dbReference type="PANTHER" id="PTHR36206:SF12">
    <property type="entry name" value="ASPERCRYPTIN BIOSYNTHESIS CLUSTER-SPECIFIC TRANSCRIPTION REGULATOR ATNN-RELATED"/>
    <property type="match status" value="1"/>
</dbReference>
<evidence type="ECO:0000256" key="2">
    <source>
        <dbReference type="ARBA" id="ARBA00022833"/>
    </source>
</evidence>
<evidence type="ECO:0000313" key="8">
    <source>
        <dbReference type="Proteomes" id="UP000009097"/>
    </source>
</evidence>
<dbReference type="GO" id="GO:0046872">
    <property type="term" value="F:metal ion binding"/>
    <property type="evidence" value="ECO:0007669"/>
    <property type="project" value="UniProtKB-KW"/>
</dbReference>
<dbReference type="GeneID" id="28958261"/>
<dbReference type="InterPro" id="IPR052360">
    <property type="entry name" value="Transcr_Regulatory_Proteins"/>
</dbReference>
<dbReference type="RefSeq" id="XP_018258490.1">
    <property type="nucleotide sequence ID" value="XM_018397515.1"/>
</dbReference>
<keyword evidence="4" id="KW-0238">DNA-binding</keyword>
<dbReference type="Proteomes" id="UP000009097">
    <property type="component" value="Unassembled WGS sequence"/>
</dbReference>
<reference evidence="7" key="2">
    <citation type="journal article" date="2010" name="Nature">
        <title>Comparative genomics reveals mobile pathogenicity chromosomes in Fusarium.</title>
        <authorList>
            <person name="Ma L.J."/>
            <person name="van der Does H.C."/>
            <person name="Borkovich K.A."/>
            <person name="Coleman J.J."/>
            <person name="Daboussi M.J."/>
            <person name="Di Pietro A."/>
            <person name="Dufresne M."/>
            <person name="Freitag M."/>
            <person name="Grabherr M."/>
            <person name="Henrissat B."/>
            <person name="Houterman P.M."/>
            <person name="Kang S."/>
            <person name="Shim W.B."/>
            <person name="Woloshuk C."/>
            <person name="Xie X."/>
            <person name="Xu J.R."/>
            <person name="Antoniw J."/>
            <person name="Baker S.E."/>
            <person name="Bluhm B.H."/>
            <person name="Breakspear A."/>
            <person name="Brown D.W."/>
            <person name="Butchko R.A."/>
            <person name="Chapman S."/>
            <person name="Coulson R."/>
            <person name="Coutinho P.M."/>
            <person name="Danchin E.G."/>
            <person name="Diener A."/>
            <person name="Gale L.R."/>
            <person name="Gardiner D.M."/>
            <person name="Goff S."/>
            <person name="Hammond-Kosack K.E."/>
            <person name="Hilburn K."/>
            <person name="Hua-Van A."/>
            <person name="Jonkers W."/>
            <person name="Kazan K."/>
            <person name="Kodira C.D."/>
            <person name="Koehrsen M."/>
            <person name="Kumar L."/>
            <person name="Lee Y.H."/>
            <person name="Li L."/>
            <person name="Manners J.M."/>
            <person name="Miranda-Saavedra D."/>
            <person name="Mukherjee M."/>
            <person name="Park G."/>
            <person name="Park J."/>
            <person name="Park S.Y."/>
            <person name="Proctor R.H."/>
            <person name="Regev A."/>
            <person name="Ruiz-Roldan M.C."/>
            <person name="Sain D."/>
            <person name="Sakthikumar S."/>
            <person name="Sykes S."/>
            <person name="Schwartz D.C."/>
            <person name="Turgeon B.G."/>
            <person name="Wapinski I."/>
            <person name="Yoder O."/>
            <person name="Young S."/>
            <person name="Zeng Q."/>
            <person name="Zhou S."/>
            <person name="Galagan J."/>
            <person name="Cuomo C.A."/>
            <person name="Kistler H.C."/>
            <person name="Rep M."/>
        </authorList>
    </citation>
    <scope>NUCLEOTIDE SEQUENCE [LARGE SCALE GENOMIC DNA]</scope>
    <source>
        <strain evidence="7">4287</strain>
    </source>
</reference>
<dbReference type="GO" id="GO:0003677">
    <property type="term" value="F:DNA binding"/>
    <property type="evidence" value="ECO:0007669"/>
    <property type="project" value="UniProtKB-KW"/>
</dbReference>
<keyword evidence="1" id="KW-0479">Metal-binding</keyword>
<evidence type="ECO:0000256" key="3">
    <source>
        <dbReference type="ARBA" id="ARBA00023015"/>
    </source>
</evidence>
<dbReference type="PANTHER" id="PTHR36206">
    <property type="entry name" value="ASPERCRYPTIN BIOSYNTHESIS CLUSTER-SPECIFIC TRANSCRIPTION REGULATOR ATNN-RELATED"/>
    <property type="match status" value="1"/>
</dbReference>
<reference evidence="7" key="1">
    <citation type="submission" date="2007-04" db="EMBL/GenBank/DDBJ databases">
        <authorList>
            <consortium name="The Broad Institute Genome Sequencing Platform"/>
            <person name="Birren B."/>
            <person name="Lander E."/>
            <person name="Galagan J."/>
            <person name="Nusbaum C."/>
            <person name="Devon K."/>
            <person name="Ma L.-J."/>
            <person name="Jaffe D."/>
            <person name="Butler J."/>
            <person name="Alvarez P."/>
            <person name="Gnerre S."/>
            <person name="Grabherr M."/>
            <person name="Kleber M."/>
            <person name="Mauceli E."/>
            <person name="Brockman W."/>
            <person name="MacCallum I.A."/>
            <person name="Young S."/>
            <person name="LaButti K."/>
            <person name="DeCaprio D."/>
            <person name="Crawford M."/>
            <person name="Koehrsen M."/>
            <person name="Engels R."/>
            <person name="Montgomery P."/>
            <person name="Pearson M."/>
            <person name="Howarth C."/>
            <person name="Larson L."/>
            <person name="White J."/>
            <person name="O'Leary S."/>
            <person name="Kodira C."/>
            <person name="Zeng Q."/>
            <person name="Yandava C."/>
            <person name="Alvarado L."/>
            <person name="Kistler C."/>
            <person name="Shim W.-B."/>
            <person name="Kang S."/>
            <person name="Woloshuk C."/>
        </authorList>
    </citation>
    <scope>NUCLEOTIDE SEQUENCE</scope>
    <source>
        <strain evidence="7">4287</strain>
    </source>
</reference>
<dbReference type="KEGG" id="fox:FOXG_17506"/>
<evidence type="ECO:0000256" key="6">
    <source>
        <dbReference type="ARBA" id="ARBA00023242"/>
    </source>
</evidence>
<dbReference type="VEuPathDB" id="FungiDB:FOXG_17506"/>
<organism evidence="7 8">
    <name type="scientific">Fusarium oxysporum f. sp. lycopersici (strain 4287 / CBS 123668 / FGSC 9935 / NRRL 34936)</name>
    <name type="common">Fusarium vascular wilt of tomato</name>
    <dbReference type="NCBI Taxonomy" id="426428"/>
    <lineage>
        <taxon>Eukaryota</taxon>
        <taxon>Fungi</taxon>
        <taxon>Dikarya</taxon>
        <taxon>Ascomycota</taxon>
        <taxon>Pezizomycotina</taxon>
        <taxon>Sordariomycetes</taxon>
        <taxon>Hypocreomycetidae</taxon>
        <taxon>Hypocreales</taxon>
        <taxon>Nectriaceae</taxon>
        <taxon>Fusarium</taxon>
        <taxon>Fusarium oxysporum species complex</taxon>
    </lineage>
</organism>
<dbReference type="OrthoDB" id="2593732at2759"/>
<dbReference type="EMBL" id="DS231745">
    <property type="protein sequence ID" value="KNB20445.1"/>
    <property type="molecule type" value="Genomic_DNA"/>
</dbReference>
<evidence type="ECO:0000256" key="5">
    <source>
        <dbReference type="ARBA" id="ARBA00023163"/>
    </source>
</evidence>
<keyword evidence="5" id="KW-0804">Transcription</keyword>
<dbReference type="AlphaFoldDB" id="A0A0J9WCY6"/>